<dbReference type="PROSITE" id="PS51379">
    <property type="entry name" value="4FE4S_FER_2"/>
    <property type="match status" value="4"/>
</dbReference>
<dbReference type="KEGG" id="dbk:DGMP_09120"/>
<dbReference type="GO" id="GO:0051536">
    <property type="term" value="F:iron-sulfur cluster binding"/>
    <property type="evidence" value="ECO:0007669"/>
    <property type="project" value="UniProtKB-KW"/>
</dbReference>
<dbReference type="AlphaFoldDB" id="A0A8D5FR35"/>
<comment type="similarity">
    <text evidence="2">Belongs to the HdrA family.</text>
</comment>
<feature type="domain" description="4Fe-4S ferredoxin-type" evidence="8">
    <location>
        <begin position="21"/>
        <end position="49"/>
    </location>
</feature>
<dbReference type="Pfam" id="PF13237">
    <property type="entry name" value="Fer4_10"/>
    <property type="match status" value="1"/>
</dbReference>
<protein>
    <recommendedName>
        <fullName evidence="8">4Fe-4S ferredoxin-type domain-containing protein</fullName>
    </recommendedName>
</protein>
<keyword evidence="6" id="KW-0408">Iron</keyword>
<evidence type="ECO:0000256" key="3">
    <source>
        <dbReference type="ARBA" id="ARBA00022723"/>
    </source>
</evidence>
<evidence type="ECO:0000256" key="6">
    <source>
        <dbReference type="ARBA" id="ARBA00023004"/>
    </source>
</evidence>
<keyword evidence="10" id="KW-1185">Reference proteome</keyword>
<sequence>MTSVQSITGEKGDFTAQVRTEPRYINEEKCTACGACHEHFPECVRFTPGLDHRAPTCMRYPQATPQAYSIDLEKCEDVEALVKICPAGAINPDDMAINREIKCGSVVLAPGADLFDPSGLDYLGYDAYPDVVTSLEYERILSASGPTDGKLLRPSNGKQPKKVAWIQCIGSRGIQKGAGEYCSNACCMFALKEAIVTKERFQEDIETTIFYMDMRTFGKDYELYFQRAKNDFGIRFLRSRPHSILQPEGSDTLTITYTSDDSTTQNVEEFDMVVLSTGFKTSEESRTLARNLGLELNRHNFPVTDGFNPVATTRPGIYVAGTFESPKDIPDTMVQASAAACMAGQDVALSEEKKETETSEPQLERNVLGEEPRVGVFICDCGENIGGVIDVDTLVSQAEKLPNVVVAKAEGHGCSRISMEKIRASIEEEKLNRVVIGGCSPRTHLAKFQDLLAQAGLNKYLLEIANIRDQATWVHGNKPEEALAKAGDLIKMSVSAVIKAQPLADQTLPINKNILVVGGGVTGMTSALRLADQGFQIYLAEKSNKLGGVAARIIKTLEGDDVQEFLTDLIKKVEDHENIQVITGAIIVDHSGMPGMFKTGMQVGPQMFYRQIEHGVTIMATGAVPNPIKEYSLGETDAVMTQLDTQKLIFEQPETVKNWDNVVMIQCVGSRTAENPNCSRVCCQTAVKNALAILKINPDARIFVLYRDMRTYGFQEEYYKEAREKGVIFVRYSEDQKPTVSPDGKQVNVSFIDPILGRDVTVTADALCLSTGLIADNDSTEELAMIFKLPRTADGFFLEDHVKLRPVDLATPGFFVAGTAHAPKLIKESISQANAVASRAQTMLARDSINLGAATARVDGKLCAACLICVRECPFGIPFINADGYSEIDPAKCHGCGMCVSECPAKAIQLMQFEDDRILAKLEELFEKVNA</sequence>
<dbReference type="Pfam" id="PF07992">
    <property type="entry name" value="Pyr_redox_2"/>
    <property type="match status" value="1"/>
</dbReference>
<dbReference type="PANTHER" id="PTHR43498">
    <property type="entry name" value="FERREDOXIN:COB-COM HETERODISULFIDE REDUCTASE SUBUNIT A"/>
    <property type="match status" value="1"/>
</dbReference>
<keyword evidence="7" id="KW-0411">Iron-sulfur</keyword>
<keyword evidence="5" id="KW-0560">Oxidoreductase</keyword>
<keyword evidence="4" id="KW-0274">FAD</keyword>
<feature type="domain" description="4Fe-4S ferredoxin-type" evidence="8">
    <location>
        <begin position="66"/>
        <end position="95"/>
    </location>
</feature>
<dbReference type="InterPro" id="IPR017900">
    <property type="entry name" value="4Fe4S_Fe_S_CS"/>
</dbReference>
<evidence type="ECO:0000256" key="2">
    <source>
        <dbReference type="ARBA" id="ARBA00006561"/>
    </source>
</evidence>
<dbReference type="RefSeq" id="WP_228856370.1">
    <property type="nucleotide sequence ID" value="NZ_AP024086.1"/>
</dbReference>
<dbReference type="GO" id="GO:0046872">
    <property type="term" value="F:metal ion binding"/>
    <property type="evidence" value="ECO:0007669"/>
    <property type="project" value="UniProtKB-KW"/>
</dbReference>
<evidence type="ECO:0000256" key="1">
    <source>
        <dbReference type="ARBA" id="ARBA00001974"/>
    </source>
</evidence>
<evidence type="ECO:0000259" key="8">
    <source>
        <dbReference type="PROSITE" id="PS51379"/>
    </source>
</evidence>
<dbReference type="PANTHER" id="PTHR43498:SF1">
    <property type="entry name" value="COB--COM HETERODISULFIDE REDUCTASE IRON-SULFUR SUBUNIT A"/>
    <property type="match status" value="1"/>
</dbReference>
<evidence type="ECO:0000313" key="9">
    <source>
        <dbReference type="EMBL" id="BCL60219.1"/>
    </source>
</evidence>
<feature type="domain" description="4Fe-4S ferredoxin-type" evidence="8">
    <location>
        <begin position="854"/>
        <end position="883"/>
    </location>
</feature>
<keyword evidence="4" id="KW-0285">Flavoprotein</keyword>
<feature type="domain" description="4Fe-4S ferredoxin-type" evidence="8">
    <location>
        <begin position="884"/>
        <end position="913"/>
    </location>
</feature>
<accession>A0A8D5FR35</accession>
<name>A0A8D5FR35_9BACT</name>
<evidence type="ECO:0000256" key="4">
    <source>
        <dbReference type="ARBA" id="ARBA00022827"/>
    </source>
</evidence>
<dbReference type="GO" id="GO:0016491">
    <property type="term" value="F:oxidoreductase activity"/>
    <property type="evidence" value="ECO:0007669"/>
    <property type="project" value="UniProtKB-KW"/>
</dbReference>
<proteinExistence type="inferred from homology"/>
<dbReference type="PROSITE" id="PS00198">
    <property type="entry name" value="4FE4S_FER_1"/>
    <property type="match status" value="1"/>
</dbReference>
<evidence type="ECO:0000256" key="7">
    <source>
        <dbReference type="ARBA" id="ARBA00023014"/>
    </source>
</evidence>
<evidence type="ECO:0000313" key="10">
    <source>
        <dbReference type="Proteomes" id="UP000826725"/>
    </source>
</evidence>
<dbReference type="InterPro" id="IPR017896">
    <property type="entry name" value="4Fe4S_Fe-S-bd"/>
</dbReference>
<keyword evidence="3" id="KW-0479">Metal-binding</keyword>
<dbReference type="InterPro" id="IPR023753">
    <property type="entry name" value="FAD/NAD-binding_dom"/>
</dbReference>
<reference evidence="9" key="1">
    <citation type="submission" date="2020-09" db="EMBL/GenBank/DDBJ databases">
        <title>Desulfogranum mesoprofundum gen. nov., sp. nov., a novel mesophilic, sulfate-reducing chemolithoautotroph isolated from a deep-sea hydrothermal vent chimney in the Suiyo Seamount.</title>
        <authorList>
            <person name="Hashimoto Y."/>
            <person name="Nakagawa S."/>
        </authorList>
    </citation>
    <scope>NUCLEOTIDE SEQUENCE</scope>
    <source>
        <strain evidence="9">KT2</strain>
    </source>
</reference>
<gene>
    <name evidence="9" type="ORF">DGMP_09120</name>
</gene>
<evidence type="ECO:0000256" key="5">
    <source>
        <dbReference type="ARBA" id="ARBA00023002"/>
    </source>
</evidence>
<comment type="cofactor">
    <cofactor evidence="1">
        <name>FAD</name>
        <dbReference type="ChEBI" id="CHEBI:57692"/>
    </cofactor>
</comment>
<dbReference type="Pfam" id="PF13450">
    <property type="entry name" value="NAD_binding_8"/>
    <property type="match status" value="1"/>
</dbReference>
<dbReference type="Proteomes" id="UP000826725">
    <property type="component" value="Chromosome"/>
</dbReference>
<organism evidence="9 10">
    <name type="scientific">Desulfomarina profundi</name>
    <dbReference type="NCBI Taxonomy" id="2772557"/>
    <lineage>
        <taxon>Bacteria</taxon>
        <taxon>Pseudomonadati</taxon>
        <taxon>Thermodesulfobacteriota</taxon>
        <taxon>Desulfobulbia</taxon>
        <taxon>Desulfobulbales</taxon>
        <taxon>Desulfobulbaceae</taxon>
        <taxon>Desulfomarina</taxon>
    </lineage>
</organism>
<dbReference type="InterPro" id="IPR039650">
    <property type="entry name" value="HdrA-like"/>
</dbReference>
<dbReference type="EMBL" id="AP024086">
    <property type="protein sequence ID" value="BCL60219.1"/>
    <property type="molecule type" value="Genomic_DNA"/>
</dbReference>